<comment type="similarity">
    <text evidence="2">Belongs to the monovalent cation:proton antiporter 2 (CPA2) transporter (TC 2.A.37) family.</text>
</comment>
<feature type="transmembrane region" description="Helical" evidence="9">
    <location>
        <begin position="291"/>
        <end position="309"/>
    </location>
</feature>
<dbReference type="PATRIC" id="fig|582680.7.peg.1679"/>
<evidence type="ECO:0000256" key="4">
    <source>
        <dbReference type="ARBA" id="ARBA00022449"/>
    </source>
</evidence>
<evidence type="ECO:0000256" key="3">
    <source>
        <dbReference type="ARBA" id="ARBA00022448"/>
    </source>
</evidence>
<keyword evidence="12" id="KW-1185">Reference proteome</keyword>
<feature type="transmembrane region" description="Helical" evidence="9">
    <location>
        <begin position="261"/>
        <end position="279"/>
    </location>
</feature>
<accession>A0A0F0KXU0</accession>
<keyword evidence="4" id="KW-0050">Antiport</keyword>
<reference evidence="11 12" key="1">
    <citation type="submission" date="2015-02" db="EMBL/GenBank/DDBJ databases">
        <title>Draft genome sequences of ten Microbacterium spp. with emphasis on heavy metal contaminated environments.</title>
        <authorList>
            <person name="Corretto E."/>
        </authorList>
    </citation>
    <scope>NUCLEOTIDE SEQUENCE [LARGE SCALE GENOMIC DNA]</scope>
    <source>
        <strain evidence="11 12">DSM 23848</strain>
    </source>
</reference>
<evidence type="ECO:0000256" key="9">
    <source>
        <dbReference type="SAM" id="Phobius"/>
    </source>
</evidence>
<evidence type="ECO:0000256" key="1">
    <source>
        <dbReference type="ARBA" id="ARBA00004141"/>
    </source>
</evidence>
<evidence type="ECO:0000313" key="12">
    <source>
        <dbReference type="Proteomes" id="UP000033448"/>
    </source>
</evidence>
<evidence type="ECO:0000256" key="6">
    <source>
        <dbReference type="ARBA" id="ARBA00022989"/>
    </source>
</evidence>
<keyword evidence="6 9" id="KW-1133">Transmembrane helix</keyword>
<dbReference type="PANTHER" id="PTHR43562:SF1">
    <property type="entry name" value="NA(+)_H(+) ANTIPORTER YJBQ-RELATED"/>
    <property type="match status" value="1"/>
</dbReference>
<protein>
    <submittedName>
        <fullName evidence="11">Sodium/hydrogen exchanger family protein</fullName>
    </submittedName>
</protein>
<dbReference type="InterPro" id="IPR038770">
    <property type="entry name" value="Na+/solute_symporter_sf"/>
</dbReference>
<dbReference type="OrthoDB" id="4413712at2"/>
<name>A0A0F0KXU0_9MICO</name>
<keyword evidence="5 9" id="KW-0812">Transmembrane</keyword>
<keyword evidence="3" id="KW-0813">Transport</keyword>
<dbReference type="InterPro" id="IPR006153">
    <property type="entry name" value="Cation/H_exchanger_TM"/>
</dbReference>
<dbReference type="Proteomes" id="UP000033448">
    <property type="component" value="Unassembled WGS sequence"/>
</dbReference>
<dbReference type="GO" id="GO:1902600">
    <property type="term" value="P:proton transmembrane transport"/>
    <property type="evidence" value="ECO:0007669"/>
    <property type="project" value="InterPro"/>
</dbReference>
<feature type="transmembrane region" description="Helical" evidence="9">
    <location>
        <begin position="147"/>
        <end position="166"/>
    </location>
</feature>
<gene>
    <name evidence="11" type="ORF">RL72_01639</name>
</gene>
<comment type="subcellular location">
    <subcellularLocation>
        <location evidence="1">Membrane</location>
        <topology evidence="1">Multi-pass membrane protein</topology>
    </subcellularLocation>
</comment>
<dbReference type="PANTHER" id="PTHR43562">
    <property type="entry name" value="NAPA-TYPE SODIUM/HYDROGEN ANTIPORTER"/>
    <property type="match status" value="1"/>
</dbReference>
<evidence type="ECO:0000259" key="10">
    <source>
        <dbReference type="Pfam" id="PF00999"/>
    </source>
</evidence>
<comment type="caution">
    <text evidence="11">The sequence shown here is derived from an EMBL/GenBank/DDBJ whole genome shotgun (WGS) entry which is preliminary data.</text>
</comment>
<feature type="domain" description="Cation/H+ exchanger transmembrane" evidence="10">
    <location>
        <begin position="16"/>
        <end position="346"/>
    </location>
</feature>
<proteinExistence type="inferred from homology"/>
<evidence type="ECO:0000313" key="11">
    <source>
        <dbReference type="EMBL" id="KJL24915.1"/>
    </source>
</evidence>
<dbReference type="EMBL" id="JYIT01000072">
    <property type="protein sequence ID" value="KJL24915.1"/>
    <property type="molecule type" value="Genomic_DNA"/>
</dbReference>
<organism evidence="11 12">
    <name type="scientific">Microbacterium azadirachtae</name>
    <dbReference type="NCBI Taxonomy" id="582680"/>
    <lineage>
        <taxon>Bacteria</taxon>
        <taxon>Bacillati</taxon>
        <taxon>Actinomycetota</taxon>
        <taxon>Actinomycetes</taxon>
        <taxon>Micrococcales</taxon>
        <taxon>Microbacteriaceae</taxon>
        <taxon>Microbacterium</taxon>
    </lineage>
</organism>
<feature type="transmembrane region" description="Helical" evidence="9">
    <location>
        <begin position="57"/>
        <end position="77"/>
    </location>
</feature>
<evidence type="ECO:0000256" key="7">
    <source>
        <dbReference type="ARBA" id="ARBA00023065"/>
    </source>
</evidence>
<dbReference type="RefSeq" id="WP_045250336.1">
    <property type="nucleotide sequence ID" value="NZ_CP099706.1"/>
</dbReference>
<feature type="transmembrane region" description="Helical" evidence="9">
    <location>
        <begin position="89"/>
        <end position="110"/>
    </location>
</feature>
<feature type="transmembrane region" description="Helical" evidence="9">
    <location>
        <begin position="116"/>
        <end position="135"/>
    </location>
</feature>
<feature type="transmembrane region" description="Helical" evidence="9">
    <location>
        <begin position="350"/>
        <end position="369"/>
    </location>
</feature>
<dbReference type="Gene3D" id="1.20.1530.20">
    <property type="match status" value="1"/>
</dbReference>
<dbReference type="AlphaFoldDB" id="A0A0F0KXU0"/>
<dbReference type="GO" id="GO:0015297">
    <property type="term" value="F:antiporter activity"/>
    <property type="evidence" value="ECO:0007669"/>
    <property type="project" value="UniProtKB-KW"/>
</dbReference>
<dbReference type="GO" id="GO:0016020">
    <property type="term" value="C:membrane"/>
    <property type="evidence" value="ECO:0007669"/>
    <property type="project" value="UniProtKB-SubCell"/>
</dbReference>
<evidence type="ECO:0000256" key="8">
    <source>
        <dbReference type="ARBA" id="ARBA00023136"/>
    </source>
</evidence>
<evidence type="ECO:0000256" key="5">
    <source>
        <dbReference type="ARBA" id="ARBA00022692"/>
    </source>
</evidence>
<sequence length="390" mass="39459">MTFATLALLVLVGLAGPLLSARRAWRVPLIAGELLAGLVVGATGFRWVDATEPTLTLLAQIGFGLIMLVIGSHIPVLNRTVRAAVGKGALGALLVAVVAIGLGIGVAALFGTQHGAVYAVLIASSSAALVLPMLQSLSITAASAAQLIAQIAIADVACIVALPLVLQPSRVPLVALGGLGIAAAGAVLVIVLRRIGPRRLHRLHKLSESRRFALELRLSLLALFALAGIAQFTHVSVMMAGFTLGLVLAAIGQPRRLARQLFGMTEGFFGPLFFVWLGASIDLRHLVAHPQMILLGLALGAAAVLAHLLARAAGLPWSQTVASAGQLGVPVAAVALGVETSSLLPGEGAAILLGALVAVVSSSVAVAAVSKRAATPAEPPGPAPAESRAG</sequence>
<dbReference type="Pfam" id="PF00999">
    <property type="entry name" value="Na_H_Exchanger"/>
    <property type="match status" value="1"/>
</dbReference>
<keyword evidence="7" id="KW-0406">Ion transport</keyword>
<keyword evidence="8 9" id="KW-0472">Membrane</keyword>
<feature type="transmembrane region" description="Helical" evidence="9">
    <location>
        <begin position="172"/>
        <end position="192"/>
    </location>
</feature>
<evidence type="ECO:0000256" key="2">
    <source>
        <dbReference type="ARBA" id="ARBA00005551"/>
    </source>
</evidence>